<organism evidence="2 3">
    <name type="scientific">Oldenlandia corymbosa var. corymbosa</name>
    <dbReference type="NCBI Taxonomy" id="529605"/>
    <lineage>
        <taxon>Eukaryota</taxon>
        <taxon>Viridiplantae</taxon>
        <taxon>Streptophyta</taxon>
        <taxon>Embryophyta</taxon>
        <taxon>Tracheophyta</taxon>
        <taxon>Spermatophyta</taxon>
        <taxon>Magnoliopsida</taxon>
        <taxon>eudicotyledons</taxon>
        <taxon>Gunneridae</taxon>
        <taxon>Pentapetalae</taxon>
        <taxon>asterids</taxon>
        <taxon>lamiids</taxon>
        <taxon>Gentianales</taxon>
        <taxon>Rubiaceae</taxon>
        <taxon>Rubioideae</taxon>
        <taxon>Spermacoceae</taxon>
        <taxon>Hedyotis-Oldenlandia complex</taxon>
        <taxon>Oldenlandia</taxon>
    </lineage>
</organism>
<dbReference type="PANTHER" id="PTHR33355:SF11">
    <property type="entry name" value="WALL-ASSOCIATED RECEPTOR KINASE GALACTURONAN-BINDING DOMAIN-CONTAINING PROTEIN"/>
    <property type="match status" value="1"/>
</dbReference>
<protein>
    <submittedName>
        <fullName evidence="2">OLC1v1004502C1</fullName>
    </submittedName>
</protein>
<dbReference type="PANTHER" id="PTHR33355">
    <property type="entry name" value="WALL-ASSOCIATED RECEPTOR KINASE CARBOXY-TERMINAL PROTEIN-RELATED"/>
    <property type="match status" value="1"/>
</dbReference>
<evidence type="ECO:0000313" key="3">
    <source>
        <dbReference type="Proteomes" id="UP001161247"/>
    </source>
</evidence>
<gene>
    <name evidence="2" type="ORF">OLC1_LOCUS14229</name>
</gene>
<evidence type="ECO:0000256" key="1">
    <source>
        <dbReference type="SAM" id="SignalP"/>
    </source>
</evidence>
<feature type="chain" id="PRO_5043695917" evidence="1">
    <location>
        <begin position="26"/>
        <end position="276"/>
    </location>
</feature>
<feature type="signal peptide" evidence="1">
    <location>
        <begin position="1"/>
        <end position="25"/>
    </location>
</feature>
<reference evidence="2" key="1">
    <citation type="submission" date="2023-03" db="EMBL/GenBank/DDBJ databases">
        <authorList>
            <person name="Julca I."/>
        </authorList>
    </citation>
    <scope>NUCLEOTIDE SEQUENCE</scope>
</reference>
<sequence>MMILKKVHLGFALFVLLTTLPTSISQKTTDISYCGKIRIQNQFFFQQNSTKLAPLNHMLLCKSQKLYYRTTLGLFQVSSVDYASKLLTVSHSFWSSTSQFISPRVLSAGFPHPPQPNSLVLLNCSTRKTIPQSVFLSNCTGFNGFDRAPNLTEGFSKCLVIEDVQKLDSDFHPRELNCTHYSRIYRKAVSLATDDNRNMGYELGTRISFDIPDHVPDPCAECKKPDGNCGAGLRCICHPIQCKDKVISNGAILNPLSNMLLSFLCFATVLLSFNNS</sequence>
<dbReference type="EMBL" id="OX459122">
    <property type="protein sequence ID" value="CAI9105557.1"/>
    <property type="molecule type" value="Genomic_DNA"/>
</dbReference>
<name>A0AAV1DFF5_OLDCO</name>
<dbReference type="AlphaFoldDB" id="A0AAV1DFF5"/>
<proteinExistence type="predicted"/>
<evidence type="ECO:0000313" key="2">
    <source>
        <dbReference type="EMBL" id="CAI9105557.1"/>
    </source>
</evidence>
<keyword evidence="1" id="KW-0732">Signal</keyword>
<keyword evidence="3" id="KW-1185">Reference proteome</keyword>
<dbReference type="Proteomes" id="UP001161247">
    <property type="component" value="Chromosome 5"/>
</dbReference>
<accession>A0AAV1DFF5</accession>